<dbReference type="SUPFAM" id="SSF56219">
    <property type="entry name" value="DNase I-like"/>
    <property type="match status" value="1"/>
</dbReference>
<reference evidence="2" key="1">
    <citation type="submission" date="2016-04" db="EMBL/GenBank/DDBJ databases">
        <title>Cephalotus genome sequencing.</title>
        <authorList>
            <person name="Fukushima K."/>
            <person name="Hasebe M."/>
            <person name="Fang X."/>
        </authorList>
    </citation>
    <scope>NUCLEOTIDE SEQUENCE [LARGE SCALE GENOMIC DNA]</scope>
    <source>
        <strain evidence="2">cv. St1</strain>
    </source>
</reference>
<dbReference type="EMBL" id="BDDD01001340">
    <property type="protein sequence ID" value="GAV75281.1"/>
    <property type="molecule type" value="Genomic_DNA"/>
</dbReference>
<dbReference type="PANTHER" id="PTHR33710:SF71">
    <property type="entry name" value="ENDONUCLEASE_EXONUCLEASE_PHOSPHATASE DOMAIN-CONTAINING PROTEIN"/>
    <property type="match status" value="1"/>
</dbReference>
<dbReference type="STRING" id="3775.A0A1Q3C586"/>
<dbReference type="PANTHER" id="PTHR33710">
    <property type="entry name" value="BNAC02G09200D PROTEIN"/>
    <property type="match status" value="1"/>
</dbReference>
<gene>
    <name evidence="1" type="ORF">CFOL_v3_18760</name>
</gene>
<dbReference type="InterPro" id="IPR036691">
    <property type="entry name" value="Endo/exonu/phosph_ase_sf"/>
</dbReference>
<dbReference type="InParanoid" id="A0A1Q3C586"/>
<sequence>MDHFNSFIANASLLEVRFLGDQYTWCNNNAGPKRIWLRLDRLLTNLAGSLAFPNLKLIHKPRILSDHCPLVAINHEPTRFPRNFKFCRQWIQDEDFQTVISQSWDTNTEGPPLVKLHKNLLRCKSTFSSLQKQKKEDLHNHILGTSLQIQHLKVKLQTAFDKDSLSELINAQQLLTSFVTKEEGTLRDKARVKWLSEGDRNTAYFHACIKEKRNQMQLNFSLPDGSHTDNLDILGPMAIEHFSQALTSDISSQLLHPLSFDETSRQNSNLLDFIPTKVTTLQNDFLCHPPDWNEIWSTVKNLNPDSAPGPDGFSGHFYVAAIDYIKEDL</sequence>
<comment type="caution">
    <text evidence="1">The sequence shown here is derived from an EMBL/GenBank/DDBJ whole genome shotgun (WGS) entry which is preliminary data.</text>
</comment>
<evidence type="ECO:0008006" key="3">
    <source>
        <dbReference type="Google" id="ProtNLM"/>
    </source>
</evidence>
<dbReference type="AlphaFoldDB" id="A0A1Q3C586"/>
<name>A0A1Q3C586_CEPFO</name>
<proteinExistence type="predicted"/>
<accession>A0A1Q3C586</accession>
<evidence type="ECO:0000313" key="1">
    <source>
        <dbReference type="EMBL" id="GAV75281.1"/>
    </source>
</evidence>
<organism evidence="1 2">
    <name type="scientific">Cephalotus follicularis</name>
    <name type="common">Albany pitcher plant</name>
    <dbReference type="NCBI Taxonomy" id="3775"/>
    <lineage>
        <taxon>Eukaryota</taxon>
        <taxon>Viridiplantae</taxon>
        <taxon>Streptophyta</taxon>
        <taxon>Embryophyta</taxon>
        <taxon>Tracheophyta</taxon>
        <taxon>Spermatophyta</taxon>
        <taxon>Magnoliopsida</taxon>
        <taxon>eudicotyledons</taxon>
        <taxon>Gunneridae</taxon>
        <taxon>Pentapetalae</taxon>
        <taxon>rosids</taxon>
        <taxon>fabids</taxon>
        <taxon>Oxalidales</taxon>
        <taxon>Cephalotaceae</taxon>
        <taxon>Cephalotus</taxon>
    </lineage>
</organism>
<dbReference type="Proteomes" id="UP000187406">
    <property type="component" value="Unassembled WGS sequence"/>
</dbReference>
<dbReference type="OrthoDB" id="1434531at2759"/>
<keyword evidence="2" id="KW-1185">Reference proteome</keyword>
<evidence type="ECO:0000313" key="2">
    <source>
        <dbReference type="Proteomes" id="UP000187406"/>
    </source>
</evidence>
<protein>
    <recommendedName>
        <fullName evidence="3">Exo_endo_phos domain-containing protein</fullName>
    </recommendedName>
</protein>